<protein>
    <recommendedName>
        <fullName evidence="1">non-specific serine/threonine protein kinase</fullName>
        <ecNumber evidence="1">2.7.11.1</ecNumber>
    </recommendedName>
</protein>
<dbReference type="STRING" id="45357.A0A2V1ANP0"/>
<feature type="compositionally biased region" description="Polar residues" evidence="11">
    <location>
        <begin position="633"/>
        <end position="642"/>
    </location>
</feature>
<evidence type="ECO:0000256" key="5">
    <source>
        <dbReference type="ARBA" id="ARBA00022741"/>
    </source>
</evidence>
<dbReference type="GO" id="GO:0000160">
    <property type="term" value="P:phosphorelay signal transduction system"/>
    <property type="evidence" value="ECO:0007669"/>
    <property type="project" value="InterPro"/>
</dbReference>
<dbReference type="PANTHER" id="PTHR24356:SF1">
    <property type="entry name" value="SERINE_THREONINE-PROTEIN KINASE GREATWALL"/>
    <property type="match status" value="1"/>
</dbReference>
<keyword evidence="16" id="KW-1185">Reference proteome</keyword>
<dbReference type="InterPro" id="IPR011009">
    <property type="entry name" value="Kinase-like_dom_sf"/>
</dbReference>
<feature type="region of interest" description="Disordered" evidence="11">
    <location>
        <begin position="1013"/>
        <end position="1119"/>
    </location>
</feature>
<organism evidence="15 16">
    <name type="scientific">Candidozyma haemuli</name>
    <dbReference type="NCBI Taxonomy" id="45357"/>
    <lineage>
        <taxon>Eukaryota</taxon>
        <taxon>Fungi</taxon>
        <taxon>Dikarya</taxon>
        <taxon>Ascomycota</taxon>
        <taxon>Saccharomycotina</taxon>
        <taxon>Pichiomycetes</taxon>
        <taxon>Metschnikowiaceae</taxon>
        <taxon>Candidozyma</taxon>
    </lineage>
</organism>
<feature type="region of interest" description="Disordered" evidence="11">
    <location>
        <begin position="1391"/>
        <end position="1540"/>
    </location>
</feature>
<dbReference type="GO" id="GO:0004674">
    <property type="term" value="F:protein serine/threonine kinase activity"/>
    <property type="evidence" value="ECO:0007669"/>
    <property type="project" value="UniProtKB-KW"/>
</dbReference>
<dbReference type="PROSITE" id="PS50110">
    <property type="entry name" value="RESPONSE_REGULATORY"/>
    <property type="match status" value="1"/>
</dbReference>
<accession>A0A2V1ANP0</accession>
<feature type="domain" description="Protein kinase" evidence="12">
    <location>
        <begin position="834"/>
        <end position="1262"/>
    </location>
</feature>
<comment type="catalytic activity">
    <reaction evidence="9">
        <text>L-seryl-[protein] + ATP = O-phospho-L-seryl-[protein] + ADP + H(+)</text>
        <dbReference type="Rhea" id="RHEA:17989"/>
        <dbReference type="Rhea" id="RHEA-COMP:9863"/>
        <dbReference type="Rhea" id="RHEA-COMP:11604"/>
        <dbReference type="ChEBI" id="CHEBI:15378"/>
        <dbReference type="ChEBI" id="CHEBI:29999"/>
        <dbReference type="ChEBI" id="CHEBI:30616"/>
        <dbReference type="ChEBI" id="CHEBI:83421"/>
        <dbReference type="ChEBI" id="CHEBI:456216"/>
        <dbReference type="EC" id="2.7.11.1"/>
    </reaction>
</comment>
<feature type="compositionally biased region" description="Low complexity" evidence="11">
    <location>
        <begin position="1456"/>
        <end position="1465"/>
    </location>
</feature>
<feature type="compositionally biased region" description="Basic and acidic residues" evidence="11">
    <location>
        <begin position="185"/>
        <end position="198"/>
    </location>
</feature>
<dbReference type="CDD" id="cd00130">
    <property type="entry name" value="PAS"/>
    <property type="match status" value="1"/>
</dbReference>
<dbReference type="Gene3D" id="3.30.450.20">
    <property type="entry name" value="PAS domain"/>
    <property type="match status" value="1"/>
</dbReference>
<dbReference type="GO" id="GO:0005524">
    <property type="term" value="F:ATP binding"/>
    <property type="evidence" value="ECO:0007669"/>
    <property type="project" value="UniProtKB-KW"/>
</dbReference>
<feature type="compositionally biased region" description="Polar residues" evidence="11">
    <location>
        <begin position="1476"/>
        <end position="1490"/>
    </location>
</feature>
<feature type="compositionally biased region" description="Low complexity" evidence="11">
    <location>
        <begin position="610"/>
        <end position="622"/>
    </location>
</feature>
<dbReference type="InterPro" id="IPR050236">
    <property type="entry name" value="Ser_Thr_kinase_AGC"/>
</dbReference>
<keyword evidence="3" id="KW-0597">Phosphoprotein</keyword>
<evidence type="ECO:0000256" key="7">
    <source>
        <dbReference type="ARBA" id="ARBA00022840"/>
    </source>
</evidence>
<dbReference type="EMBL" id="PKFO01000002">
    <property type="protein sequence ID" value="PVH19489.1"/>
    <property type="molecule type" value="Genomic_DNA"/>
</dbReference>
<dbReference type="FunFam" id="3.30.200.20:FF:001008">
    <property type="entry name" value="Serine/threonine-protein kinase cek1"/>
    <property type="match status" value="1"/>
</dbReference>
<dbReference type="GeneID" id="37008666"/>
<dbReference type="InterPro" id="IPR035965">
    <property type="entry name" value="PAS-like_dom_sf"/>
</dbReference>
<feature type="compositionally biased region" description="Basic and acidic residues" evidence="11">
    <location>
        <begin position="681"/>
        <end position="699"/>
    </location>
</feature>
<feature type="compositionally biased region" description="Low complexity" evidence="11">
    <location>
        <begin position="567"/>
        <end position="583"/>
    </location>
</feature>
<comment type="caution">
    <text evidence="10">Lacks conserved residue(s) required for the propagation of feature annotation.</text>
</comment>
<feature type="compositionally biased region" description="Polar residues" evidence="11">
    <location>
        <begin position="210"/>
        <end position="227"/>
    </location>
</feature>
<evidence type="ECO:0000256" key="4">
    <source>
        <dbReference type="ARBA" id="ARBA00022679"/>
    </source>
</evidence>
<sequence>MAEQASDHNSNKQPTQSAGLLHPDHISSRNSPADPPSNAMFHDPEYDTDAHVADRKDLRSISPLEVTGEESKSNVGHDFTDVLKEQIDLRLASNNPAVVMELDLDGNIRYMSKNWELVVGTSVKKLVGKPISNILIGSSDQDLQVFNNAITQMIQDNASYKVKFLTATNDVYKREVTDDEDKDDPEERGPVSLEHEQELEGSVEPAKRSPASSIGESTFDNASTNSQVSNNGDVIELEAQGILILDSKTNLPSYSIWTIKPFVHIDMELTIPEALFDLLGFGSEIFEGYLLSLKEAGILDEDSVPDPKLILCHICETNIPAWFIEKHSDLCIVEHRVSEELQSCHDALADQRDLILKVSDSLWSQQFESHSGSSSSLSTLSSNSSTSSVASGNVYEYKGIPLPSMSSEGLSPRGNVPSLKTITRNSILRTRKLPFGILSRLLEYCDEALNINPADKDDETGELQFSPNTERAISAVMNWKALETSDPAIKRMVEDTQQSVNEKMESLTRLISIIQYGDKIKQEVDSLVLQSVKDTVSKIREKTYQQENPDHKPRTQSSRSNFRHRSTSSSDSSFSHRNSDSSSATGFPFISASPSALPPSPLSQPGNLHSPQPSRVRSPPSRLLGEPYENRPRLSSSTSPHSITPRDLLKDRVSPSIEEITRSVSRPGSAASSHSSQTRQSRKDVEEALKDLDITRRPPELASDASTVSSPRRHLSPAPYTERPNFNSFQRNFGSRMESSPLSSPSMTHSDMNDDVPAVPPASLSKKRTSSSGSNSLPTLITSQQSTPLQLSSASYTPGHNRNSSSFSSKPPLSPLLVSQTPTSKPSNGGIRDYEIIKAISKGAFGAVFLAKRRLTGDYVAIKCLKKRDMIAKNQVLNVRSERAVMMKQTDSPYVAQLYSSFQTKDYLYLVMEYLNGGDCATLLKMLGTLGDKWAKRYIAEVIVGIHDLHSRGIIHRDLKPDNLLIDSTGHLKLTDFGLSRIGVVGRHTAQHRKSSSSEHAIELFRKSISSGGTLPQSPLIPSGSGDSPELLPSMHHKRTSSVTPFSLSPTLEHIKHKPGPSSTLPVNPTKMSPSEPGPQTQKKRSGSMLKSSGTRSGSNSSGVDSPGLKPSLPRTSSDSSFAIVDDDFQYSPHQYDNSISSFALYNPEEEGEVKKFVGTPDYLSPETITGDRQGEYSDWWSIGCILFEFLFGYPPFHADTPDQVFKNILNGDIDWPPLPEDEEKEICPPEAKDLIKRLLVLNYEDRLGFNGADEIKSHPYFRQINWDTLYSEVPDSFVPIVDDPESTDYFDSRGADMSHFPLDDDDGDADDEQLPASAKELETQDGYFGAEPPSQHLSLPASPMLSRRERRSSKLADTSEFGSFHFRNLNVLERANKDVINRLKNEHLEHRNSFSSSSSESTPLGHTKSRGSSVSSTIVNPGSPFKRPVSPVANRSQSPVKDKGSTGSLKRESSSKSSSGSVKTTVEEKAPSGKPSASSLARNLLQRNSGDVLYSPPASDPEDSSSALSRVRQRRDSLRRGGSFGAAGPPDGVLSPDGSFKFEGGGGGLDVLYCEPIPIVRHTVGKIMEKQGCVVLSISDGDDLIRRATSQVKFDFIFTALRLHKVDAIDAVKLIRYTNGINSDTPVIAVTGFAKEAQDSNMFDAILEKPIDATQIQGVINKFQCHDVAVESDPED</sequence>
<feature type="compositionally biased region" description="Polar residues" evidence="11">
    <location>
        <begin position="1061"/>
        <end position="1081"/>
    </location>
</feature>
<evidence type="ECO:0000256" key="11">
    <source>
        <dbReference type="SAM" id="MobiDB-lite"/>
    </source>
</evidence>
<dbReference type="GO" id="GO:0036180">
    <property type="term" value="P:filamentous growth of a population of unicellular organisms in response to biotic stimulus"/>
    <property type="evidence" value="ECO:0007669"/>
    <property type="project" value="UniProtKB-ARBA"/>
</dbReference>
<dbReference type="SUPFAM" id="SSF55785">
    <property type="entry name" value="PYP-like sensor domain (PAS domain)"/>
    <property type="match status" value="1"/>
</dbReference>
<keyword evidence="7" id="KW-0067">ATP-binding</keyword>
<dbReference type="Pfam" id="PF00072">
    <property type="entry name" value="Response_reg"/>
    <property type="match status" value="1"/>
</dbReference>
<dbReference type="PROSITE" id="PS51285">
    <property type="entry name" value="AGC_KINASE_CTER"/>
    <property type="match status" value="1"/>
</dbReference>
<evidence type="ECO:0000313" key="16">
    <source>
        <dbReference type="Proteomes" id="UP000244309"/>
    </source>
</evidence>
<dbReference type="SMART" id="SM00448">
    <property type="entry name" value="REC"/>
    <property type="match status" value="1"/>
</dbReference>
<evidence type="ECO:0000259" key="14">
    <source>
        <dbReference type="PROSITE" id="PS51285"/>
    </source>
</evidence>
<dbReference type="Gene3D" id="3.30.200.20">
    <property type="entry name" value="Phosphorylase Kinase, domain 1"/>
    <property type="match status" value="2"/>
</dbReference>
<dbReference type="SMART" id="SM00220">
    <property type="entry name" value="S_TKc"/>
    <property type="match status" value="1"/>
</dbReference>
<evidence type="ECO:0000256" key="8">
    <source>
        <dbReference type="ARBA" id="ARBA00047899"/>
    </source>
</evidence>
<feature type="region of interest" description="Disordered" evidence="11">
    <location>
        <begin position="1292"/>
        <end position="1313"/>
    </location>
</feature>
<dbReference type="Pfam" id="PF00069">
    <property type="entry name" value="Pkinase"/>
    <property type="match status" value="2"/>
</dbReference>
<name>A0A2V1ANP0_9ASCO</name>
<comment type="caution">
    <text evidence="15">The sequence shown here is derived from an EMBL/GenBank/DDBJ whole genome shotgun (WGS) entry which is preliminary data.</text>
</comment>
<dbReference type="GO" id="GO:1900445">
    <property type="term" value="P:positive regulation of filamentous growth of a population of unicellular organisms in response to biotic stimulus"/>
    <property type="evidence" value="ECO:0007669"/>
    <property type="project" value="UniProtKB-ARBA"/>
</dbReference>
<dbReference type="RefSeq" id="XP_025340429.1">
    <property type="nucleotide sequence ID" value="XM_025486981.1"/>
</dbReference>
<dbReference type="GO" id="GO:0005737">
    <property type="term" value="C:cytoplasm"/>
    <property type="evidence" value="ECO:0007669"/>
    <property type="project" value="TreeGrafter"/>
</dbReference>
<dbReference type="GO" id="GO:1901992">
    <property type="term" value="P:positive regulation of mitotic cell cycle phase transition"/>
    <property type="evidence" value="ECO:0007669"/>
    <property type="project" value="UniProtKB-ARBA"/>
</dbReference>
<evidence type="ECO:0000259" key="12">
    <source>
        <dbReference type="PROSITE" id="PS50011"/>
    </source>
</evidence>
<dbReference type="FunFam" id="1.10.510.10:FF:000340">
    <property type="entry name" value="Serine threonine protein kinase"/>
    <property type="match status" value="1"/>
</dbReference>
<evidence type="ECO:0000256" key="1">
    <source>
        <dbReference type="ARBA" id="ARBA00012513"/>
    </source>
</evidence>
<dbReference type="InterPro" id="IPR001789">
    <property type="entry name" value="Sig_transdc_resp-reg_receiver"/>
</dbReference>
<evidence type="ECO:0000256" key="10">
    <source>
        <dbReference type="PROSITE-ProRule" id="PRU00169"/>
    </source>
</evidence>
<feature type="compositionally biased region" description="Basic and acidic residues" evidence="11">
    <location>
        <begin position="42"/>
        <end position="59"/>
    </location>
</feature>
<dbReference type="Gene3D" id="1.10.510.10">
    <property type="entry name" value="Transferase(Phosphotransferase) domain 1"/>
    <property type="match status" value="2"/>
</dbReference>
<comment type="catalytic activity">
    <reaction evidence="8">
        <text>L-threonyl-[protein] + ATP = O-phospho-L-threonyl-[protein] + ADP + H(+)</text>
        <dbReference type="Rhea" id="RHEA:46608"/>
        <dbReference type="Rhea" id="RHEA-COMP:11060"/>
        <dbReference type="Rhea" id="RHEA-COMP:11605"/>
        <dbReference type="ChEBI" id="CHEBI:15378"/>
        <dbReference type="ChEBI" id="CHEBI:30013"/>
        <dbReference type="ChEBI" id="CHEBI:30616"/>
        <dbReference type="ChEBI" id="CHEBI:61977"/>
        <dbReference type="ChEBI" id="CHEBI:456216"/>
        <dbReference type="EC" id="2.7.11.1"/>
    </reaction>
</comment>
<dbReference type="SUPFAM" id="SSF56112">
    <property type="entry name" value="Protein kinase-like (PK-like)"/>
    <property type="match status" value="1"/>
</dbReference>
<keyword evidence="2" id="KW-0723">Serine/threonine-protein kinase</keyword>
<gene>
    <name evidence="15" type="ORF">CXQ85_003335</name>
</gene>
<evidence type="ECO:0000259" key="13">
    <source>
        <dbReference type="PROSITE" id="PS50110"/>
    </source>
</evidence>
<dbReference type="InterPro" id="IPR008271">
    <property type="entry name" value="Ser/Thr_kinase_AS"/>
</dbReference>
<dbReference type="OrthoDB" id="162894at2759"/>
<dbReference type="PROSITE" id="PS50011">
    <property type="entry name" value="PROTEIN_KINASE_DOM"/>
    <property type="match status" value="1"/>
</dbReference>
<dbReference type="Proteomes" id="UP000244309">
    <property type="component" value="Unassembled WGS sequence"/>
</dbReference>
<dbReference type="PANTHER" id="PTHR24356">
    <property type="entry name" value="SERINE/THREONINE-PROTEIN KINASE"/>
    <property type="match status" value="1"/>
</dbReference>
<feature type="compositionally biased region" description="Low complexity" evidence="11">
    <location>
        <begin position="804"/>
        <end position="819"/>
    </location>
</feature>
<feature type="compositionally biased region" description="Polar residues" evidence="11">
    <location>
        <begin position="1041"/>
        <end position="1050"/>
    </location>
</feature>
<dbReference type="InterPro" id="IPR011006">
    <property type="entry name" value="CheY-like_superfamily"/>
</dbReference>
<dbReference type="InterPro" id="IPR000961">
    <property type="entry name" value="AGC-kinase_C"/>
</dbReference>
<dbReference type="Gene3D" id="3.40.50.2300">
    <property type="match status" value="1"/>
</dbReference>
<feature type="compositionally biased region" description="Low complexity" evidence="11">
    <location>
        <begin position="662"/>
        <end position="679"/>
    </location>
</feature>
<evidence type="ECO:0000256" key="6">
    <source>
        <dbReference type="ARBA" id="ARBA00022777"/>
    </source>
</evidence>
<evidence type="ECO:0000256" key="2">
    <source>
        <dbReference type="ARBA" id="ARBA00022527"/>
    </source>
</evidence>
<dbReference type="EC" id="2.7.11.1" evidence="1"/>
<feature type="region of interest" description="Disordered" evidence="11">
    <location>
        <begin position="1327"/>
        <end position="1358"/>
    </location>
</feature>
<dbReference type="GO" id="GO:0005634">
    <property type="term" value="C:nucleus"/>
    <property type="evidence" value="ECO:0007669"/>
    <property type="project" value="TreeGrafter"/>
</dbReference>
<keyword evidence="5" id="KW-0547">Nucleotide-binding</keyword>
<feature type="domain" description="Response regulatory" evidence="13">
    <location>
        <begin position="1551"/>
        <end position="1665"/>
    </location>
</feature>
<proteinExistence type="predicted"/>
<keyword evidence="6" id="KW-0418">Kinase</keyword>
<dbReference type="SUPFAM" id="SSF52172">
    <property type="entry name" value="CheY-like"/>
    <property type="match status" value="1"/>
</dbReference>
<dbReference type="InterPro" id="IPR000014">
    <property type="entry name" value="PAS"/>
</dbReference>
<feature type="compositionally biased region" description="Basic and acidic residues" evidence="11">
    <location>
        <begin position="1441"/>
        <end position="1455"/>
    </location>
</feature>
<evidence type="ECO:0000256" key="3">
    <source>
        <dbReference type="ARBA" id="ARBA00022553"/>
    </source>
</evidence>
<dbReference type="InterPro" id="IPR000719">
    <property type="entry name" value="Prot_kinase_dom"/>
</dbReference>
<feature type="region of interest" description="Disordered" evidence="11">
    <location>
        <begin position="1"/>
        <end position="74"/>
    </location>
</feature>
<feature type="compositionally biased region" description="Low complexity" evidence="11">
    <location>
        <begin position="1092"/>
        <end position="1103"/>
    </location>
</feature>
<feature type="compositionally biased region" description="Polar residues" evidence="11">
    <location>
        <begin position="724"/>
        <end position="733"/>
    </location>
</feature>
<evidence type="ECO:0000256" key="9">
    <source>
        <dbReference type="ARBA" id="ARBA00048679"/>
    </source>
</evidence>
<feature type="compositionally biased region" description="Low complexity" evidence="11">
    <location>
        <begin position="735"/>
        <end position="750"/>
    </location>
</feature>
<dbReference type="VEuPathDB" id="FungiDB:CXQ85_003335"/>
<dbReference type="CDD" id="cd05611">
    <property type="entry name" value="STKc_Rim15_like"/>
    <property type="match status" value="1"/>
</dbReference>
<dbReference type="GO" id="GO:0006950">
    <property type="term" value="P:response to stress"/>
    <property type="evidence" value="ECO:0007669"/>
    <property type="project" value="UniProtKB-ARBA"/>
</dbReference>
<evidence type="ECO:0000313" key="15">
    <source>
        <dbReference type="EMBL" id="PVH19489.1"/>
    </source>
</evidence>
<feature type="domain" description="AGC-kinase C-terminal" evidence="14">
    <location>
        <begin position="1263"/>
        <end position="1377"/>
    </location>
</feature>
<feature type="region of interest" description="Disordered" evidence="11">
    <location>
        <begin position="175"/>
        <end position="227"/>
    </location>
</feature>
<feature type="compositionally biased region" description="Acidic residues" evidence="11">
    <location>
        <begin position="1304"/>
        <end position="1313"/>
    </location>
</feature>
<feature type="compositionally biased region" description="Low complexity" evidence="11">
    <location>
        <begin position="770"/>
        <end position="795"/>
    </location>
</feature>
<feature type="compositionally biased region" description="Basic and acidic residues" evidence="11">
    <location>
        <begin position="541"/>
        <end position="553"/>
    </location>
</feature>
<keyword evidence="4" id="KW-0808">Transferase</keyword>
<dbReference type="PROSITE" id="PS00108">
    <property type="entry name" value="PROTEIN_KINASE_ST"/>
    <property type="match status" value="1"/>
</dbReference>
<feature type="compositionally biased region" description="Basic and acidic residues" evidence="11">
    <location>
        <begin position="1"/>
        <end position="10"/>
    </location>
</feature>
<reference evidence="15 16" key="1">
    <citation type="submission" date="2017-12" db="EMBL/GenBank/DDBJ databases">
        <title>Genome Sequence of a Multidrug-Resistant Candida haemulonii Isolate from a Patient with Chronic Leg Ulcers in Israel.</title>
        <authorList>
            <person name="Chow N.A."/>
            <person name="Gade L."/>
            <person name="Batra D."/>
            <person name="Rowe L.A."/>
            <person name="Ben-Ami R."/>
            <person name="Loparev V.N."/>
            <person name="Litvintseva A.P."/>
        </authorList>
    </citation>
    <scope>NUCLEOTIDE SEQUENCE [LARGE SCALE GENOMIC DNA]</scope>
    <source>
        <strain evidence="15 16">B11899</strain>
    </source>
</reference>
<feature type="compositionally biased region" description="Polar residues" evidence="11">
    <location>
        <begin position="1411"/>
        <end position="1421"/>
    </location>
</feature>
<feature type="region of interest" description="Disordered" evidence="11">
    <location>
        <begin position="541"/>
        <end position="828"/>
    </location>
</feature>